<dbReference type="Proteomes" id="UP000271573">
    <property type="component" value="Chromosome"/>
</dbReference>
<protein>
    <submittedName>
        <fullName evidence="1">Uncharacterized protein</fullName>
    </submittedName>
</protein>
<reference evidence="1 2" key="1">
    <citation type="submission" date="2018-11" db="EMBL/GenBank/DDBJ databases">
        <title>Complete genome sequence of Nocardioides baekrokdamisoli strain KCTC 39748.</title>
        <authorList>
            <person name="Kang S.W."/>
            <person name="Lee K.C."/>
            <person name="Kim K.K."/>
            <person name="Kim J.S."/>
            <person name="Kim D.S."/>
            <person name="Ko S.H."/>
            <person name="Yang S.H."/>
            <person name="Shin Y.K."/>
            <person name="Lee J.S."/>
        </authorList>
    </citation>
    <scope>NUCLEOTIDE SEQUENCE [LARGE SCALE GENOMIC DNA]</scope>
    <source>
        <strain evidence="1 2">KCTC 39748</strain>
    </source>
</reference>
<dbReference type="EMBL" id="AP019307">
    <property type="protein sequence ID" value="BBH15776.1"/>
    <property type="molecule type" value="Genomic_DNA"/>
</dbReference>
<evidence type="ECO:0000313" key="2">
    <source>
        <dbReference type="Proteomes" id="UP000271573"/>
    </source>
</evidence>
<sequence>MRDHTYLNKRTVRFADLGGLDFDIFVSSDDQSDRVRKVAEAVNVPEGYWILHPEYDLDAAGRSTAFAEIAVDSGVAEVDAWRTIWQQVLNGRPPQGLRVCIDISGMMRPFIAVLPVILAKLGFGTVSVLYTDPTNYVSGPTTTFSKGRVDEVRQVPGLEGVHTTSTDPADVLIIGAGYDDSLIRAVADYKRSASSHYIMLGLPSLQPHMYQESQIRLALAEESITDFASKSFLHAPANDPFVTASVLSAHVAELRQTRPDLNVYLSPVGPKAHVLGFGWYFACEELQKPTSILFPYAPSYSTGSAAGLSRSHLYELDLTWIDLPAITR</sequence>
<evidence type="ECO:0000313" key="1">
    <source>
        <dbReference type="EMBL" id="BBH15776.1"/>
    </source>
</evidence>
<accession>A0A3G9IBW2</accession>
<organism evidence="1 2">
    <name type="scientific">Nocardioides baekrokdamisoli</name>
    <dbReference type="NCBI Taxonomy" id="1804624"/>
    <lineage>
        <taxon>Bacteria</taxon>
        <taxon>Bacillati</taxon>
        <taxon>Actinomycetota</taxon>
        <taxon>Actinomycetes</taxon>
        <taxon>Propionibacteriales</taxon>
        <taxon>Nocardioidaceae</taxon>
        <taxon>Nocardioides</taxon>
    </lineage>
</organism>
<proteinExistence type="predicted"/>
<gene>
    <name evidence="1" type="ORF">Back2_00630</name>
</gene>
<dbReference type="RefSeq" id="WP_125565674.1">
    <property type="nucleotide sequence ID" value="NZ_AP019307.1"/>
</dbReference>
<keyword evidence="2" id="KW-1185">Reference proteome</keyword>
<name>A0A3G9IBW2_9ACTN</name>
<dbReference type="OrthoDB" id="1492425at2"/>
<dbReference type="AlphaFoldDB" id="A0A3G9IBW2"/>
<dbReference type="KEGG" id="nbe:Back2_00630"/>